<organism evidence="1 2">
    <name type="scientific">Comamonas aquatica</name>
    <dbReference type="NCBI Taxonomy" id="225991"/>
    <lineage>
        <taxon>Bacteria</taxon>
        <taxon>Pseudomonadati</taxon>
        <taxon>Pseudomonadota</taxon>
        <taxon>Betaproteobacteria</taxon>
        <taxon>Burkholderiales</taxon>
        <taxon>Comamonadaceae</taxon>
        <taxon>Comamonas</taxon>
    </lineage>
</organism>
<dbReference type="InterPro" id="IPR024651">
    <property type="entry name" value="FAD-SLDH_ssu"/>
</dbReference>
<protein>
    <submittedName>
        <fullName evidence="1">Sorbitol dehydrogenase family protein</fullName>
    </submittedName>
</protein>
<reference evidence="1" key="1">
    <citation type="submission" date="2022-09" db="EMBL/GenBank/DDBJ databases">
        <title>Intensive care unit water sources are persistently colonized with multi-drug resistant bacteria and are the site of extensive horizontal gene transfer of antibiotic resistance genes.</title>
        <authorList>
            <person name="Diorio-Toth L."/>
        </authorList>
    </citation>
    <scope>NUCLEOTIDE SEQUENCE</scope>
    <source>
        <strain evidence="1">GD03686</strain>
    </source>
</reference>
<dbReference type="EMBL" id="JAOCJW010000034">
    <property type="protein sequence ID" value="MDH2006811.1"/>
    <property type="molecule type" value="Genomic_DNA"/>
</dbReference>
<dbReference type="AlphaFoldDB" id="A0AA42W6J2"/>
<comment type="caution">
    <text evidence="1">The sequence shown here is derived from an EMBL/GenBank/DDBJ whole genome shotgun (WGS) entry which is preliminary data.</text>
</comment>
<dbReference type="RefSeq" id="WP_279853159.1">
    <property type="nucleotide sequence ID" value="NZ_JAOCIA010000021.1"/>
</dbReference>
<dbReference type="PROSITE" id="PS51318">
    <property type="entry name" value="TAT"/>
    <property type="match status" value="1"/>
</dbReference>
<proteinExistence type="predicted"/>
<gene>
    <name evidence="1" type="ORF">N5J23_14870</name>
</gene>
<evidence type="ECO:0000313" key="2">
    <source>
        <dbReference type="Proteomes" id="UP001161294"/>
    </source>
</evidence>
<accession>A0AA42W6J2</accession>
<dbReference type="Pfam" id="PF12318">
    <property type="entry name" value="FAD-SLDH"/>
    <property type="match status" value="1"/>
</dbReference>
<dbReference type="Proteomes" id="UP001161294">
    <property type="component" value="Unassembled WGS sequence"/>
</dbReference>
<sequence length="178" mass="19204">MTTTPQFPPFGLQRRHLLGGALAAGVVQLAPWSWAATPAADAGSFMALSRYLTERDDLSARLGARMQAALQALDARFTEQAQALWQWIDASQVPLGQLNARLKAEQPALAGIPGQVMQVWYLGIAGSGSQARVVAYEFALNAQTVADKLKPPTYAYGVYGSWTSNPTTFNLQRLPVQG</sequence>
<dbReference type="InterPro" id="IPR006311">
    <property type="entry name" value="TAT_signal"/>
</dbReference>
<evidence type="ECO:0000313" key="1">
    <source>
        <dbReference type="EMBL" id="MDH2006811.1"/>
    </source>
</evidence>
<name>A0AA42W6J2_9BURK</name>